<dbReference type="AlphaFoldDB" id="A0A937X4R7"/>
<proteinExistence type="predicted"/>
<gene>
    <name evidence="2" type="ORF">FJZ00_00430</name>
</gene>
<dbReference type="EMBL" id="VGJX01000010">
    <property type="protein sequence ID" value="MBM3273586.1"/>
    <property type="molecule type" value="Genomic_DNA"/>
</dbReference>
<sequence>MTNTQEVVGRQIDRDTTEADTKGCEGDTVQGPQRFVCPVNREPCEVVALFSERVGAGVDLRVIAGDLPCVCCRQAEALAGLKLGKLDRRVLRLAPDGEAEPIPPVESTRAADEAHRRSIRKLERAGLVAVTWKQTKAKRRATWYEYEVRQARHAVKLTGLGAAVVNRLGSILDGSAPIRWAQHQGAITSAVRLPAEDLLPLLAVRAKSHLSDATFAASWGMAGYLAVARSLGAIVKAIEEVRHGS</sequence>
<evidence type="ECO:0000313" key="2">
    <source>
        <dbReference type="EMBL" id="MBM3273586.1"/>
    </source>
</evidence>
<organism evidence="2 3">
    <name type="scientific">Candidatus Tanganyikabacteria bacterium</name>
    <dbReference type="NCBI Taxonomy" id="2961651"/>
    <lineage>
        <taxon>Bacteria</taxon>
        <taxon>Bacillati</taxon>
        <taxon>Candidatus Sericytochromatia</taxon>
        <taxon>Candidatus Tanganyikabacteria</taxon>
    </lineage>
</organism>
<dbReference type="Proteomes" id="UP000703893">
    <property type="component" value="Unassembled WGS sequence"/>
</dbReference>
<reference evidence="2 3" key="1">
    <citation type="submission" date="2019-03" db="EMBL/GenBank/DDBJ databases">
        <title>Lake Tanganyika Metagenome-Assembled Genomes (MAGs).</title>
        <authorList>
            <person name="Tran P."/>
        </authorList>
    </citation>
    <scope>NUCLEOTIDE SEQUENCE [LARGE SCALE GENOMIC DNA]</scope>
    <source>
        <strain evidence="2">K_DeepCast_65m_m2_236</strain>
    </source>
</reference>
<accession>A0A937X4R7</accession>
<feature type="region of interest" description="Disordered" evidence="1">
    <location>
        <begin position="1"/>
        <end position="26"/>
    </location>
</feature>
<feature type="compositionally biased region" description="Basic and acidic residues" evidence="1">
    <location>
        <begin position="11"/>
        <end position="25"/>
    </location>
</feature>
<comment type="caution">
    <text evidence="2">The sequence shown here is derived from an EMBL/GenBank/DDBJ whole genome shotgun (WGS) entry which is preliminary data.</text>
</comment>
<protein>
    <submittedName>
        <fullName evidence="2">Uncharacterized protein</fullName>
    </submittedName>
</protein>
<name>A0A937X4R7_9BACT</name>
<evidence type="ECO:0000256" key="1">
    <source>
        <dbReference type="SAM" id="MobiDB-lite"/>
    </source>
</evidence>
<evidence type="ECO:0000313" key="3">
    <source>
        <dbReference type="Proteomes" id="UP000703893"/>
    </source>
</evidence>